<evidence type="ECO:0000313" key="2">
    <source>
        <dbReference type="Proteomes" id="UP000183561"/>
    </source>
</evidence>
<dbReference type="AlphaFoldDB" id="A0A1H5F233"/>
<sequence length="94" mass="10590">MDQRPATNEELRPQEFEDREEWCTRAELRDWGYTDAGIDQLFGPETTGPGGVIGWARAHVDHVEDTVVAPAIRLVREGFVDSEAVTDVLSRAFM</sequence>
<dbReference type="OrthoDB" id="4468424at2"/>
<accession>A0A1H5F233</accession>
<dbReference type="Proteomes" id="UP000183561">
    <property type="component" value="Unassembled WGS sequence"/>
</dbReference>
<reference evidence="2" key="1">
    <citation type="submission" date="2016-10" db="EMBL/GenBank/DDBJ databases">
        <authorList>
            <person name="Varghese N."/>
            <person name="Submissions S."/>
        </authorList>
    </citation>
    <scope>NUCLEOTIDE SEQUENCE [LARGE SCALE GENOMIC DNA]</scope>
    <source>
        <strain evidence="2">DSM 44498</strain>
    </source>
</reference>
<proteinExistence type="predicted"/>
<gene>
    <name evidence="1" type="ORF">SAMN04490239_9467</name>
</gene>
<organism evidence="1 2">
    <name type="scientific">Rhodococcus koreensis</name>
    <dbReference type="NCBI Taxonomy" id="99653"/>
    <lineage>
        <taxon>Bacteria</taxon>
        <taxon>Bacillati</taxon>
        <taxon>Actinomycetota</taxon>
        <taxon>Actinomycetes</taxon>
        <taxon>Mycobacteriales</taxon>
        <taxon>Nocardiaceae</taxon>
        <taxon>Rhodococcus</taxon>
    </lineage>
</organism>
<name>A0A1H5F233_9NOCA</name>
<evidence type="ECO:0000313" key="1">
    <source>
        <dbReference type="EMBL" id="SED97412.1"/>
    </source>
</evidence>
<dbReference type="EMBL" id="FNSV01000008">
    <property type="protein sequence ID" value="SED97412.1"/>
    <property type="molecule type" value="Genomic_DNA"/>
</dbReference>
<keyword evidence="2" id="KW-1185">Reference proteome</keyword>
<dbReference type="RefSeq" id="WP_072950874.1">
    <property type="nucleotide sequence ID" value="NZ_FNSV01000008.1"/>
</dbReference>
<protein>
    <submittedName>
        <fullName evidence="1">Uncharacterized protein</fullName>
    </submittedName>
</protein>